<evidence type="ECO:0000256" key="2">
    <source>
        <dbReference type="ARBA" id="ARBA00022448"/>
    </source>
</evidence>
<evidence type="ECO:0000313" key="10">
    <source>
        <dbReference type="Proteomes" id="UP001516400"/>
    </source>
</evidence>
<feature type="compositionally biased region" description="Polar residues" evidence="7">
    <location>
        <begin position="500"/>
        <end position="514"/>
    </location>
</feature>
<feature type="repeat" description="ARM" evidence="6">
    <location>
        <begin position="286"/>
        <end position="328"/>
    </location>
</feature>
<dbReference type="EMBL" id="JABFTP020000103">
    <property type="protein sequence ID" value="KAL3278077.1"/>
    <property type="molecule type" value="Genomic_DNA"/>
</dbReference>
<evidence type="ECO:0000313" key="9">
    <source>
        <dbReference type="EMBL" id="KAL3278077.1"/>
    </source>
</evidence>
<evidence type="ECO:0000256" key="4">
    <source>
        <dbReference type="ARBA" id="ARBA00022927"/>
    </source>
</evidence>
<dbReference type="GO" id="GO:0006607">
    <property type="term" value="P:NLS-bearing protein import into nucleus"/>
    <property type="evidence" value="ECO:0007669"/>
    <property type="project" value="UniProtKB-ARBA"/>
</dbReference>
<dbReference type="Gene3D" id="1.20.5.690">
    <property type="entry name" value="Importin-alpha, importin-beta-binding domain"/>
    <property type="match status" value="1"/>
</dbReference>
<feature type="region of interest" description="Disordered" evidence="7">
    <location>
        <begin position="491"/>
        <end position="524"/>
    </location>
</feature>
<dbReference type="AlphaFoldDB" id="A0ABD2NH97"/>
<feature type="domain" description="IBB" evidence="8">
    <location>
        <begin position="1"/>
        <end position="53"/>
    </location>
</feature>
<evidence type="ECO:0000256" key="6">
    <source>
        <dbReference type="PROSITE-ProRule" id="PRU00259"/>
    </source>
</evidence>
<evidence type="ECO:0000256" key="1">
    <source>
        <dbReference type="ARBA" id="ARBA00010394"/>
    </source>
</evidence>
<comment type="similarity">
    <text evidence="1 5">Belongs to the importin alpha family.</text>
</comment>
<proteinExistence type="inferred from homology"/>
<feature type="region of interest" description="Disordered" evidence="7">
    <location>
        <begin position="45"/>
        <end position="69"/>
    </location>
</feature>
<dbReference type="InterPro" id="IPR000225">
    <property type="entry name" value="Armadillo"/>
</dbReference>
<reference evidence="9 10" key="1">
    <citation type="journal article" date="2021" name="BMC Biol.">
        <title>Horizontally acquired antibacterial genes associated with adaptive radiation of ladybird beetles.</title>
        <authorList>
            <person name="Li H.S."/>
            <person name="Tang X.F."/>
            <person name="Huang Y.H."/>
            <person name="Xu Z.Y."/>
            <person name="Chen M.L."/>
            <person name="Du X.Y."/>
            <person name="Qiu B.Y."/>
            <person name="Chen P.T."/>
            <person name="Zhang W."/>
            <person name="Slipinski A."/>
            <person name="Escalona H.E."/>
            <person name="Waterhouse R.M."/>
            <person name="Zwick A."/>
            <person name="Pang H."/>
        </authorList>
    </citation>
    <scope>NUCLEOTIDE SEQUENCE [LARGE SCALE GENOMIC DNA]</scope>
    <source>
        <strain evidence="9">SYSU2018</strain>
    </source>
</reference>
<dbReference type="Gene3D" id="1.25.10.10">
    <property type="entry name" value="Leucine-rich Repeat Variant"/>
    <property type="match status" value="1"/>
</dbReference>
<dbReference type="GO" id="GO:0005634">
    <property type="term" value="C:nucleus"/>
    <property type="evidence" value="ECO:0007669"/>
    <property type="project" value="UniProtKB-ARBA"/>
</dbReference>
<protein>
    <recommendedName>
        <fullName evidence="5">Importin subunit alpha</fullName>
    </recommendedName>
</protein>
<evidence type="ECO:0000256" key="5">
    <source>
        <dbReference type="PIRNR" id="PIRNR005673"/>
    </source>
</evidence>
<dbReference type="Proteomes" id="UP001516400">
    <property type="component" value="Unassembled WGS sequence"/>
</dbReference>
<dbReference type="Pfam" id="PF00514">
    <property type="entry name" value="Arm"/>
    <property type="match status" value="6"/>
</dbReference>
<feature type="compositionally biased region" description="Polar residues" evidence="7">
    <location>
        <begin position="51"/>
        <end position="69"/>
    </location>
</feature>
<keyword evidence="3" id="KW-0677">Repeat</keyword>
<evidence type="ECO:0000259" key="8">
    <source>
        <dbReference type="PROSITE" id="PS51214"/>
    </source>
</evidence>
<sequence length="524" mass="57821">MADENRIRCYKNKGKNSEEMRLRRIGQAVELRKARKEEQLLKRRNIAINEETPTSPLQETNNASSSPVAMSTEEILWGMMNPDETIQFNATQACRKILSRERNPPIDHMIRLGVVPRCVEFLGKNHNPSLQFEACWALTNIASGTPEQTAQVVQEGALPKLKQLLSSPRLDVVEQAVWAIGNIAGDGTVTRDLVLGEGILTNILELMNHYTPTVPISLLRNIVWAISNLCRNKNPPPDFNIVKQALPTLAKLLQYKDKDVLADTCWALSYLTDGSNEKIQEVLNTGLIGTLVELLACDENTVLTPALRAVGNIVTGNDTQTDMVISAGALNYMPRLLQYPKLNIVKEAAWTVSNITAGNRYQLQKVLDAGIMPHLINILQTGDFRSQKEAAWAITNFTSGGTIQQMVKLVGMGIIKPMCNLLNAKDPKTVIVILDGFNNILIAANQVGELSNVAIMIEECGGLDSIENLQAHENEKVLEKALALIENFFSEEDDDENEKPSTTAEGTFTLNLQPQVPPSGGFSF</sequence>
<evidence type="ECO:0000256" key="7">
    <source>
        <dbReference type="SAM" id="MobiDB-lite"/>
    </source>
</evidence>
<feature type="repeat" description="ARM" evidence="6">
    <location>
        <begin position="156"/>
        <end position="184"/>
    </location>
</feature>
<dbReference type="InterPro" id="IPR016024">
    <property type="entry name" value="ARM-type_fold"/>
</dbReference>
<dbReference type="Pfam" id="PF16186">
    <property type="entry name" value="Arm_3"/>
    <property type="match status" value="1"/>
</dbReference>
<dbReference type="InterPro" id="IPR002652">
    <property type="entry name" value="Importin-a_IBB"/>
</dbReference>
<dbReference type="InterPro" id="IPR011989">
    <property type="entry name" value="ARM-like"/>
</dbReference>
<keyword evidence="2 5" id="KW-0813">Transport</keyword>
<evidence type="ECO:0000256" key="3">
    <source>
        <dbReference type="ARBA" id="ARBA00022737"/>
    </source>
</evidence>
<comment type="caution">
    <text evidence="9">The sequence shown here is derived from an EMBL/GenBank/DDBJ whole genome shotgun (WGS) entry which is preliminary data.</text>
</comment>
<dbReference type="SMART" id="SM00185">
    <property type="entry name" value="ARM"/>
    <property type="match status" value="9"/>
</dbReference>
<dbReference type="InterPro" id="IPR036975">
    <property type="entry name" value="Importin-a_IBB_sf"/>
</dbReference>
<dbReference type="PROSITE" id="PS51214">
    <property type="entry name" value="IBB"/>
    <property type="match status" value="1"/>
</dbReference>
<dbReference type="FunFam" id="1.25.10.10:FF:000009">
    <property type="entry name" value="Importin subunit alpha"/>
    <property type="match status" value="1"/>
</dbReference>
<name>A0ABD2NH97_9CUCU</name>
<dbReference type="InterPro" id="IPR032413">
    <property type="entry name" value="Arm_3"/>
</dbReference>
<dbReference type="PIRSF" id="PIRSF005673">
    <property type="entry name" value="Importin_alpha"/>
    <property type="match status" value="1"/>
</dbReference>
<dbReference type="Pfam" id="PF01749">
    <property type="entry name" value="IBB"/>
    <property type="match status" value="1"/>
</dbReference>
<keyword evidence="4 5" id="KW-0653">Protein transport</keyword>
<keyword evidence="10" id="KW-1185">Reference proteome</keyword>
<dbReference type="PANTHER" id="PTHR23316">
    <property type="entry name" value="IMPORTIN ALPHA"/>
    <property type="match status" value="1"/>
</dbReference>
<dbReference type="InterPro" id="IPR024931">
    <property type="entry name" value="Importin_alpha"/>
</dbReference>
<gene>
    <name evidence="9" type="ORF">HHI36_013421</name>
</gene>
<organism evidence="9 10">
    <name type="scientific">Cryptolaemus montrouzieri</name>
    <dbReference type="NCBI Taxonomy" id="559131"/>
    <lineage>
        <taxon>Eukaryota</taxon>
        <taxon>Metazoa</taxon>
        <taxon>Ecdysozoa</taxon>
        <taxon>Arthropoda</taxon>
        <taxon>Hexapoda</taxon>
        <taxon>Insecta</taxon>
        <taxon>Pterygota</taxon>
        <taxon>Neoptera</taxon>
        <taxon>Endopterygota</taxon>
        <taxon>Coleoptera</taxon>
        <taxon>Polyphaga</taxon>
        <taxon>Cucujiformia</taxon>
        <taxon>Coccinelloidea</taxon>
        <taxon>Coccinellidae</taxon>
        <taxon>Scymninae</taxon>
        <taxon>Scymnini</taxon>
        <taxon>Cryptolaemus</taxon>
    </lineage>
</organism>
<accession>A0ABD2NH97</accession>
<dbReference type="SUPFAM" id="SSF48371">
    <property type="entry name" value="ARM repeat"/>
    <property type="match status" value="1"/>
</dbReference>
<dbReference type="PROSITE" id="PS50176">
    <property type="entry name" value="ARM_REPEAT"/>
    <property type="match status" value="2"/>
</dbReference>